<keyword evidence="3" id="KW-1185">Reference proteome</keyword>
<name>A0A9W9WQ62_9EURO</name>
<dbReference type="EMBL" id="JAPWDO010000005">
    <property type="protein sequence ID" value="KAJ5471655.1"/>
    <property type="molecule type" value="Genomic_DNA"/>
</dbReference>
<comment type="caution">
    <text evidence="2">The sequence shown here is derived from an EMBL/GenBank/DDBJ whole genome shotgun (WGS) entry which is preliminary data.</text>
</comment>
<proteinExistence type="predicted"/>
<organism evidence="2 3">
    <name type="scientific">Penicillium desertorum</name>
    <dbReference type="NCBI Taxonomy" id="1303715"/>
    <lineage>
        <taxon>Eukaryota</taxon>
        <taxon>Fungi</taxon>
        <taxon>Dikarya</taxon>
        <taxon>Ascomycota</taxon>
        <taxon>Pezizomycotina</taxon>
        <taxon>Eurotiomycetes</taxon>
        <taxon>Eurotiomycetidae</taxon>
        <taxon>Eurotiales</taxon>
        <taxon>Aspergillaceae</taxon>
        <taxon>Penicillium</taxon>
    </lineage>
</organism>
<evidence type="ECO:0000313" key="3">
    <source>
        <dbReference type="Proteomes" id="UP001147760"/>
    </source>
</evidence>
<reference evidence="2" key="2">
    <citation type="journal article" date="2023" name="IMA Fungus">
        <title>Comparative genomic study of the Penicillium genus elucidates a diverse pangenome and 15 lateral gene transfer events.</title>
        <authorList>
            <person name="Petersen C."/>
            <person name="Sorensen T."/>
            <person name="Nielsen M.R."/>
            <person name="Sondergaard T.E."/>
            <person name="Sorensen J.L."/>
            <person name="Fitzpatrick D.A."/>
            <person name="Frisvad J.C."/>
            <person name="Nielsen K.L."/>
        </authorList>
    </citation>
    <scope>NUCLEOTIDE SEQUENCE</scope>
    <source>
        <strain evidence="2">IBT 17660</strain>
    </source>
</reference>
<protein>
    <submittedName>
        <fullName evidence="2">Uncharacterized protein</fullName>
    </submittedName>
</protein>
<dbReference type="AlphaFoldDB" id="A0A9W9WQ62"/>
<reference evidence="2" key="1">
    <citation type="submission" date="2022-12" db="EMBL/GenBank/DDBJ databases">
        <authorList>
            <person name="Petersen C."/>
        </authorList>
    </citation>
    <scope>NUCLEOTIDE SEQUENCE</scope>
    <source>
        <strain evidence="2">IBT 17660</strain>
    </source>
</reference>
<feature type="compositionally biased region" description="Basic and acidic residues" evidence="1">
    <location>
        <begin position="1"/>
        <end position="11"/>
    </location>
</feature>
<feature type="region of interest" description="Disordered" evidence="1">
    <location>
        <begin position="1"/>
        <end position="20"/>
    </location>
</feature>
<sequence>MSDEQRREYNKERRKKKRRRLAIEQNMREEGWDEWEAGGTGSGSAKSEIFISLTVGACNMPMQATQFLRNTQFPF</sequence>
<evidence type="ECO:0000256" key="1">
    <source>
        <dbReference type="SAM" id="MobiDB-lite"/>
    </source>
</evidence>
<accession>A0A9W9WQ62</accession>
<gene>
    <name evidence="2" type="ORF">N7530_009012</name>
</gene>
<evidence type="ECO:0000313" key="2">
    <source>
        <dbReference type="EMBL" id="KAJ5471655.1"/>
    </source>
</evidence>
<dbReference type="Proteomes" id="UP001147760">
    <property type="component" value="Unassembled WGS sequence"/>
</dbReference>